<accession>A0AAP5QFK9</accession>
<organism evidence="1 2">
    <name type="scientific">Paraburkholderia fungorum</name>
    <dbReference type="NCBI Taxonomy" id="134537"/>
    <lineage>
        <taxon>Bacteria</taxon>
        <taxon>Pseudomonadati</taxon>
        <taxon>Pseudomonadota</taxon>
        <taxon>Betaproteobacteria</taxon>
        <taxon>Burkholderiales</taxon>
        <taxon>Burkholderiaceae</taxon>
        <taxon>Paraburkholderia</taxon>
    </lineage>
</organism>
<evidence type="ECO:0000313" key="1">
    <source>
        <dbReference type="EMBL" id="MDT8842571.1"/>
    </source>
</evidence>
<evidence type="ECO:0000313" key="2">
    <source>
        <dbReference type="Proteomes" id="UP001246473"/>
    </source>
</evidence>
<proteinExistence type="predicted"/>
<protein>
    <submittedName>
        <fullName evidence="1">Uncharacterized protein</fullName>
    </submittedName>
</protein>
<dbReference type="AlphaFoldDB" id="A0AAP5QFK9"/>
<dbReference type="RefSeq" id="WP_315697394.1">
    <property type="nucleotide sequence ID" value="NZ_JANSLM010000018.1"/>
</dbReference>
<gene>
    <name evidence="1" type="ORF">ParKJ_34615</name>
</gene>
<name>A0AAP5QFK9_9BURK</name>
<dbReference type="EMBL" id="JANSLM010000018">
    <property type="protein sequence ID" value="MDT8842571.1"/>
    <property type="molecule type" value="Genomic_DNA"/>
</dbReference>
<sequence length="99" mass="10963">MSNSYLDVRVAYALAKIAYIAGLSDDGFASVVADARALGSRDADCNTTDTPPVPTFFADEPKLAEAWKGGFAEYAWREETADICSFCFKEHMFWQCPHL</sequence>
<dbReference type="Proteomes" id="UP001246473">
    <property type="component" value="Unassembled WGS sequence"/>
</dbReference>
<reference evidence="1" key="1">
    <citation type="submission" date="2022-08" db="EMBL/GenBank/DDBJ databases">
        <authorList>
            <person name="Kim S.-J."/>
        </authorList>
    </citation>
    <scope>NUCLEOTIDE SEQUENCE</scope>
    <source>
        <strain evidence="1">KJ</strain>
    </source>
</reference>
<comment type="caution">
    <text evidence="1">The sequence shown here is derived from an EMBL/GenBank/DDBJ whole genome shotgun (WGS) entry which is preliminary data.</text>
</comment>